<dbReference type="SUPFAM" id="SSF49503">
    <property type="entry name" value="Cupredoxins"/>
    <property type="match status" value="1"/>
</dbReference>
<dbReference type="SUPFAM" id="SSF49464">
    <property type="entry name" value="Carboxypeptidase regulatory domain-like"/>
    <property type="match status" value="1"/>
</dbReference>
<name>A0A3A6U0P5_9GAMM</name>
<sequence>MIISNRFWLFYLTIIFSSSTFANHIEVNRKNEQPAVGFAAFLLPKFILDRTQYSASNHVATIIQEHKKFAPYLTVISKNTKTSFVNKDDITHHVYSAIGPERFSFKLKADETNSSISFEESGHVAMGCNVHDWMSGHILVVDTPFYGLTSDTGNIDFSHVPVGEYQLVIWHPQLQSAENRQVEDIVLPLKSKLTIKLQAEMAAIPEQDTLDEFEFLEGY</sequence>
<protein>
    <recommendedName>
        <fullName evidence="3">Methylamine utilization protein</fullName>
    </recommendedName>
</protein>
<dbReference type="Proteomes" id="UP000273022">
    <property type="component" value="Unassembled WGS sequence"/>
</dbReference>
<evidence type="ECO:0008006" key="3">
    <source>
        <dbReference type="Google" id="ProtNLM"/>
    </source>
</evidence>
<evidence type="ECO:0000313" key="2">
    <source>
        <dbReference type="Proteomes" id="UP000273022"/>
    </source>
</evidence>
<accession>A0A3A6U0P5</accession>
<dbReference type="OrthoDB" id="9772097at2"/>
<dbReference type="EMBL" id="QYYH01000099">
    <property type="protein sequence ID" value="RJY10604.1"/>
    <property type="molecule type" value="Genomic_DNA"/>
</dbReference>
<gene>
    <name evidence="1" type="ORF">D5R81_14305</name>
</gene>
<dbReference type="RefSeq" id="WP_121854315.1">
    <property type="nucleotide sequence ID" value="NZ_CP037952.1"/>
</dbReference>
<proteinExistence type="predicted"/>
<dbReference type="InterPro" id="IPR008972">
    <property type="entry name" value="Cupredoxin"/>
</dbReference>
<keyword evidence="2" id="KW-1185">Reference proteome</keyword>
<organism evidence="1 2">
    <name type="scientific">Parashewanella spongiae</name>
    <dbReference type="NCBI Taxonomy" id="342950"/>
    <lineage>
        <taxon>Bacteria</taxon>
        <taxon>Pseudomonadati</taxon>
        <taxon>Pseudomonadota</taxon>
        <taxon>Gammaproteobacteria</taxon>
        <taxon>Alteromonadales</taxon>
        <taxon>Shewanellaceae</taxon>
        <taxon>Parashewanella</taxon>
    </lineage>
</organism>
<dbReference type="AlphaFoldDB" id="A0A3A6U0P5"/>
<evidence type="ECO:0000313" key="1">
    <source>
        <dbReference type="EMBL" id="RJY10604.1"/>
    </source>
</evidence>
<dbReference type="Gene3D" id="2.60.40.420">
    <property type="entry name" value="Cupredoxins - blue copper proteins"/>
    <property type="match status" value="1"/>
</dbReference>
<comment type="caution">
    <text evidence="1">The sequence shown here is derived from an EMBL/GenBank/DDBJ whole genome shotgun (WGS) entry which is preliminary data.</text>
</comment>
<dbReference type="InterPro" id="IPR008969">
    <property type="entry name" value="CarboxyPept-like_regulatory"/>
</dbReference>
<reference evidence="1 2" key="1">
    <citation type="submission" date="2018-09" db="EMBL/GenBank/DDBJ databases">
        <title>Phylogeny of the Shewanellaceae, and recommendation for two new genera, Pseudoshewanella and Parashewanella.</title>
        <authorList>
            <person name="Wang G."/>
        </authorList>
    </citation>
    <scope>NUCLEOTIDE SEQUENCE [LARGE SCALE GENOMIC DNA]</scope>
    <source>
        <strain evidence="1 2">KCTC 22492</strain>
    </source>
</reference>